<sequence length="274" mass="29787">MGTRTRQSAYPDHMAPRVTTVLTAARAGSRVVRYLIRPAGQAARPGLRAPDPWLAPQPPAHPLRHGASLARRALGLGVLLVISVLGALLLVPLLAVLGIGTAYGSHLAAWFLGFTLLLGLLGTVWTFRRASRIITAPREPEVVPPDGTAPNADDEAGLLALWRAGERALPAAPRTALRDTVLATREALRATADDASLGRDAFDARQAAREDLPDLLRTYRAAPRSAATDDLFLGQLRLIERRMQGITHDRQAQQTRALEAQRRYLESKYGEEEE</sequence>
<keyword evidence="1" id="KW-1133">Transmembrane helix</keyword>
<evidence type="ECO:0000313" key="2">
    <source>
        <dbReference type="EMBL" id="GAA5512605.1"/>
    </source>
</evidence>
<dbReference type="EMBL" id="BAABRP010000003">
    <property type="protein sequence ID" value="GAA5512605.1"/>
    <property type="molecule type" value="Genomic_DNA"/>
</dbReference>
<keyword evidence="3" id="KW-1185">Reference proteome</keyword>
<reference evidence="2 3" key="1">
    <citation type="submission" date="2024-02" db="EMBL/GenBank/DDBJ databases">
        <title>Deinococcus carri NBRC 110142.</title>
        <authorList>
            <person name="Ichikawa N."/>
            <person name="Katano-Makiyama Y."/>
            <person name="Hidaka K."/>
        </authorList>
    </citation>
    <scope>NUCLEOTIDE SEQUENCE [LARGE SCALE GENOMIC DNA]</scope>
    <source>
        <strain evidence="2 3">NBRC 110142</strain>
    </source>
</reference>
<proteinExistence type="predicted"/>
<keyword evidence="1" id="KW-0812">Transmembrane</keyword>
<feature type="transmembrane region" description="Helical" evidence="1">
    <location>
        <begin position="107"/>
        <end position="127"/>
    </location>
</feature>
<accession>A0ABP9W727</accession>
<comment type="caution">
    <text evidence="2">The sequence shown here is derived from an EMBL/GenBank/DDBJ whole genome shotgun (WGS) entry which is preliminary data.</text>
</comment>
<name>A0ABP9W727_9DEIO</name>
<keyword evidence="1" id="KW-0472">Membrane</keyword>
<feature type="transmembrane region" description="Helical" evidence="1">
    <location>
        <begin position="73"/>
        <end position="95"/>
    </location>
</feature>
<protein>
    <submittedName>
        <fullName evidence="2">Uncharacterized protein</fullName>
    </submittedName>
</protein>
<evidence type="ECO:0000256" key="1">
    <source>
        <dbReference type="SAM" id="Phobius"/>
    </source>
</evidence>
<evidence type="ECO:0000313" key="3">
    <source>
        <dbReference type="Proteomes" id="UP001401887"/>
    </source>
</evidence>
<gene>
    <name evidence="2" type="ORF">Dcar01_01321</name>
</gene>
<organism evidence="2 3">
    <name type="scientific">Deinococcus carri</name>
    <dbReference type="NCBI Taxonomy" id="1211323"/>
    <lineage>
        <taxon>Bacteria</taxon>
        <taxon>Thermotogati</taxon>
        <taxon>Deinococcota</taxon>
        <taxon>Deinococci</taxon>
        <taxon>Deinococcales</taxon>
        <taxon>Deinococcaceae</taxon>
        <taxon>Deinococcus</taxon>
    </lineage>
</organism>
<dbReference type="Proteomes" id="UP001401887">
    <property type="component" value="Unassembled WGS sequence"/>
</dbReference>